<dbReference type="EMBL" id="JBHSGI010000011">
    <property type="protein sequence ID" value="MFC4669428.1"/>
    <property type="molecule type" value="Genomic_DNA"/>
</dbReference>
<dbReference type="RefSeq" id="WP_380717858.1">
    <property type="nucleotide sequence ID" value="NZ_JBHSGI010000011.1"/>
</dbReference>
<gene>
    <name evidence="1" type="ORF">ACFO5X_12770</name>
</gene>
<sequence length="71" mass="8394">MTNKPENPPYALLERELALRWRVTARTLQRWRRDGNGPGWMKINGRVIYPHDGIEAWEREMLSGPTRGYVE</sequence>
<keyword evidence="2" id="KW-1185">Reference proteome</keyword>
<organism evidence="1 2">
    <name type="scientific">Seohaeicola nanhaiensis</name>
    <dbReference type="NCBI Taxonomy" id="1387282"/>
    <lineage>
        <taxon>Bacteria</taxon>
        <taxon>Pseudomonadati</taxon>
        <taxon>Pseudomonadota</taxon>
        <taxon>Alphaproteobacteria</taxon>
        <taxon>Rhodobacterales</taxon>
        <taxon>Roseobacteraceae</taxon>
        <taxon>Seohaeicola</taxon>
    </lineage>
</organism>
<comment type="caution">
    <text evidence="1">The sequence shown here is derived from an EMBL/GenBank/DDBJ whole genome shotgun (WGS) entry which is preliminary data.</text>
</comment>
<protein>
    <submittedName>
        <fullName evidence="1">Helix-turn-helix domain-containing protein</fullName>
    </submittedName>
</protein>
<evidence type="ECO:0000313" key="1">
    <source>
        <dbReference type="EMBL" id="MFC4669428.1"/>
    </source>
</evidence>
<name>A0ABV9KHJ6_9RHOB</name>
<dbReference type="SUPFAM" id="SSF46955">
    <property type="entry name" value="Putative DNA-binding domain"/>
    <property type="match status" value="1"/>
</dbReference>
<accession>A0ABV9KHJ6</accession>
<proteinExistence type="predicted"/>
<evidence type="ECO:0000313" key="2">
    <source>
        <dbReference type="Proteomes" id="UP001595973"/>
    </source>
</evidence>
<dbReference type="InterPro" id="IPR009061">
    <property type="entry name" value="DNA-bd_dom_put_sf"/>
</dbReference>
<dbReference type="Proteomes" id="UP001595973">
    <property type="component" value="Unassembled WGS sequence"/>
</dbReference>
<reference evidence="2" key="1">
    <citation type="journal article" date="2019" name="Int. J. Syst. Evol. Microbiol.">
        <title>The Global Catalogue of Microorganisms (GCM) 10K type strain sequencing project: providing services to taxonomists for standard genome sequencing and annotation.</title>
        <authorList>
            <consortium name="The Broad Institute Genomics Platform"/>
            <consortium name="The Broad Institute Genome Sequencing Center for Infectious Disease"/>
            <person name="Wu L."/>
            <person name="Ma J."/>
        </authorList>
    </citation>
    <scope>NUCLEOTIDE SEQUENCE [LARGE SCALE GENOMIC DNA]</scope>
    <source>
        <strain evidence="2">CGMCC 4.7283</strain>
    </source>
</reference>